<reference evidence="2 3" key="1">
    <citation type="submission" date="2020-08" db="EMBL/GenBank/DDBJ databases">
        <title>Genomic Encyclopedia of Type Strains, Phase III (KMG-III): the genomes of soil and plant-associated and newly described type strains.</title>
        <authorList>
            <person name="Whitman W."/>
        </authorList>
    </citation>
    <scope>NUCLEOTIDE SEQUENCE [LARGE SCALE GENOMIC DNA]</scope>
    <source>
        <strain evidence="2 3">CECT 8960</strain>
    </source>
</reference>
<comment type="caution">
    <text evidence="2">The sequence shown here is derived from an EMBL/GenBank/DDBJ whole genome shotgun (WGS) entry which is preliminary data.</text>
</comment>
<evidence type="ECO:0000313" key="2">
    <source>
        <dbReference type="EMBL" id="MBB4912450.1"/>
    </source>
</evidence>
<feature type="region of interest" description="Disordered" evidence="1">
    <location>
        <begin position="1"/>
        <end position="44"/>
    </location>
</feature>
<sequence>MGCSAGGGLPRVSQVREPATPVAHGRSTPSTPASSDTPATRMNGSGTIFAAVCPVSIIRSRLCVDFSTPDNVKIAASSPCPIHNVMFMPGGRDDHPMRDDAR</sequence>
<evidence type="ECO:0000256" key="1">
    <source>
        <dbReference type="SAM" id="MobiDB-lite"/>
    </source>
</evidence>
<evidence type="ECO:0000313" key="3">
    <source>
        <dbReference type="Proteomes" id="UP000520767"/>
    </source>
</evidence>
<organism evidence="2 3">
    <name type="scientific">Actinophytocola algeriensis</name>
    <dbReference type="NCBI Taxonomy" id="1768010"/>
    <lineage>
        <taxon>Bacteria</taxon>
        <taxon>Bacillati</taxon>
        <taxon>Actinomycetota</taxon>
        <taxon>Actinomycetes</taxon>
        <taxon>Pseudonocardiales</taxon>
        <taxon>Pseudonocardiaceae</taxon>
    </lineage>
</organism>
<feature type="compositionally biased region" description="Low complexity" evidence="1">
    <location>
        <begin position="27"/>
        <end position="40"/>
    </location>
</feature>
<protein>
    <submittedName>
        <fullName evidence="2">Uncharacterized protein</fullName>
    </submittedName>
</protein>
<dbReference type="AlphaFoldDB" id="A0A7W7VJU9"/>
<accession>A0A7W7VJU9</accession>
<proteinExistence type="predicted"/>
<keyword evidence="3" id="KW-1185">Reference proteome</keyword>
<gene>
    <name evidence="2" type="ORF">FHR82_008721</name>
</gene>
<dbReference type="Proteomes" id="UP000520767">
    <property type="component" value="Unassembled WGS sequence"/>
</dbReference>
<dbReference type="EMBL" id="JACHJQ010000013">
    <property type="protein sequence ID" value="MBB4912450.1"/>
    <property type="molecule type" value="Genomic_DNA"/>
</dbReference>
<name>A0A7W7VJU9_9PSEU</name>